<feature type="region of interest" description="Disordered" evidence="1">
    <location>
        <begin position="1"/>
        <end position="23"/>
    </location>
</feature>
<evidence type="ECO:0000313" key="2">
    <source>
        <dbReference type="EMBL" id="KAF0901383.1"/>
    </source>
</evidence>
<reference evidence="2 3" key="1">
    <citation type="submission" date="2019-11" db="EMBL/GenBank/DDBJ databases">
        <title>Whole genome sequence of Oryza granulata.</title>
        <authorList>
            <person name="Li W."/>
        </authorList>
    </citation>
    <scope>NUCLEOTIDE SEQUENCE [LARGE SCALE GENOMIC DNA]</scope>
    <source>
        <strain evidence="3">cv. Menghai</strain>
        <tissue evidence="2">Leaf</tissue>
    </source>
</reference>
<comment type="caution">
    <text evidence="2">The sequence shown here is derived from an EMBL/GenBank/DDBJ whole genome shotgun (WGS) entry which is preliminary data.</text>
</comment>
<dbReference type="EMBL" id="SPHZ02000008">
    <property type="protein sequence ID" value="KAF0901383.1"/>
    <property type="molecule type" value="Genomic_DNA"/>
</dbReference>
<proteinExistence type="predicted"/>
<feature type="compositionally biased region" description="Basic and acidic residues" evidence="1">
    <location>
        <begin position="9"/>
        <end position="21"/>
    </location>
</feature>
<dbReference type="Proteomes" id="UP000479710">
    <property type="component" value="Unassembled WGS sequence"/>
</dbReference>
<protein>
    <submittedName>
        <fullName evidence="2">Uncharacterized protein</fullName>
    </submittedName>
</protein>
<evidence type="ECO:0000256" key="1">
    <source>
        <dbReference type="SAM" id="MobiDB-lite"/>
    </source>
</evidence>
<gene>
    <name evidence="2" type="ORF">E2562_000264</name>
</gene>
<keyword evidence="3" id="KW-1185">Reference proteome</keyword>
<sequence length="106" mass="11463">MPWKLAKPRASDGDDGGRRITDPAAPTLEVADLVYVPREEAPRGREVASDDGGQGAQIGSSLAAEDLSAAHKLIDEQPDLATTGYWEEADRLCPQPHRRQVDNMIA</sequence>
<dbReference type="AlphaFoldDB" id="A0A6G1CP14"/>
<evidence type="ECO:0000313" key="3">
    <source>
        <dbReference type="Proteomes" id="UP000479710"/>
    </source>
</evidence>
<organism evidence="2 3">
    <name type="scientific">Oryza meyeriana var. granulata</name>
    <dbReference type="NCBI Taxonomy" id="110450"/>
    <lineage>
        <taxon>Eukaryota</taxon>
        <taxon>Viridiplantae</taxon>
        <taxon>Streptophyta</taxon>
        <taxon>Embryophyta</taxon>
        <taxon>Tracheophyta</taxon>
        <taxon>Spermatophyta</taxon>
        <taxon>Magnoliopsida</taxon>
        <taxon>Liliopsida</taxon>
        <taxon>Poales</taxon>
        <taxon>Poaceae</taxon>
        <taxon>BOP clade</taxon>
        <taxon>Oryzoideae</taxon>
        <taxon>Oryzeae</taxon>
        <taxon>Oryzinae</taxon>
        <taxon>Oryza</taxon>
        <taxon>Oryza meyeriana</taxon>
    </lineage>
</organism>
<feature type="region of interest" description="Disordered" evidence="1">
    <location>
        <begin position="39"/>
        <end position="61"/>
    </location>
</feature>
<name>A0A6G1CP14_9ORYZ</name>
<accession>A0A6G1CP14</accession>
<feature type="compositionally biased region" description="Basic and acidic residues" evidence="1">
    <location>
        <begin position="39"/>
        <end position="48"/>
    </location>
</feature>